<dbReference type="InterPro" id="IPR009012">
    <property type="entry name" value="GrpE_head"/>
</dbReference>
<comment type="similarity">
    <text evidence="2">Belongs to the GrpE family.</text>
</comment>
<feature type="compositionally biased region" description="Basic and acidic residues" evidence="8">
    <location>
        <begin position="10"/>
        <end position="34"/>
    </location>
</feature>
<dbReference type="EMBL" id="VSSQ01008088">
    <property type="protein sequence ID" value="MPM37855.1"/>
    <property type="molecule type" value="Genomic_DNA"/>
</dbReference>
<dbReference type="PANTHER" id="PTHR21237:SF23">
    <property type="entry name" value="GRPE PROTEIN HOMOLOG, MITOCHONDRIAL"/>
    <property type="match status" value="1"/>
</dbReference>
<dbReference type="GO" id="GO:0051082">
    <property type="term" value="F:unfolded protein binding"/>
    <property type="evidence" value="ECO:0007669"/>
    <property type="project" value="TreeGrafter"/>
</dbReference>
<dbReference type="GO" id="GO:0000774">
    <property type="term" value="F:adenyl-nucleotide exchange factor activity"/>
    <property type="evidence" value="ECO:0007669"/>
    <property type="project" value="InterPro"/>
</dbReference>
<feature type="compositionally biased region" description="Acidic residues" evidence="8">
    <location>
        <begin position="68"/>
        <end position="78"/>
    </location>
</feature>
<dbReference type="HAMAP" id="MF_01151">
    <property type="entry name" value="GrpE"/>
    <property type="match status" value="1"/>
</dbReference>
<dbReference type="CDD" id="cd00446">
    <property type="entry name" value="GrpE"/>
    <property type="match status" value="1"/>
</dbReference>
<keyword evidence="4" id="KW-0963">Cytoplasm</keyword>
<dbReference type="PANTHER" id="PTHR21237">
    <property type="entry name" value="GRPE PROTEIN"/>
    <property type="match status" value="1"/>
</dbReference>
<reference evidence="9" key="1">
    <citation type="submission" date="2019-08" db="EMBL/GenBank/DDBJ databases">
        <authorList>
            <person name="Kucharzyk K."/>
            <person name="Murdoch R.W."/>
            <person name="Higgins S."/>
            <person name="Loffler F."/>
        </authorList>
    </citation>
    <scope>NUCLEOTIDE SEQUENCE</scope>
</reference>
<dbReference type="InterPro" id="IPR000740">
    <property type="entry name" value="GrpE"/>
</dbReference>
<keyword evidence="6" id="KW-0143">Chaperone</keyword>
<dbReference type="GO" id="GO:0005737">
    <property type="term" value="C:cytoplasm"/>
    <property type="evidence" value="ECO:0007669"/>
    <property type="project" value="UniProtKB-SubCell"/>
</dbReference>
<feature type="region of interest" description="Disordered" evidence="8">
    <location>
        <begin position="1"/>
        <end position="82"/>
    </location>
</feature>
<keyword evidence="7" id="KW-0175">Coiled coil</keyword>
<dbReference type="Gene3D" id="2.30.22.10">
    <property type="entry name" value="Head domain of nucleotide exchange factor GrpE"/>
    <property type="match status" value="1"/>
</dbReference>
<evidence type="ECO:0000313" key="9">
    <source>
        <dbReference type="EMBL" id="MPM37855.1"/>
    </source>
</evidence>
<dbReference type="GO" id="GO:0042803">
    <property type="term" value="F:protein homodimerization activity"/>
    <property type="evidence" value="ECO:0007669"/>
    <property type="project" value="InterPro"/>
</dbReference>
<dbReference type="Pfam" id="PF01025">
    <property type="entry name" value="GrpE"/>
    <property type="match status" value="1"/>
</dbReference>
<evidence type="ECO:0000256" key="3">
    <source>
        <dbReference type="ARBA" id="ARBA00011738"/>
    </source>
</evidence>
<dbReference type="SUPFAM" id="SSF51064">
    <property type="entry name" value="Head domain of nucleotide exchange factor GrpE"/>
    <property type="match status" value="1"/>
</dbReference>
<dbReference type="SUPFAM" id="SSF58014">
    <property type="entry name" value="Coiled-coil domain of nucleotide exchange factor GrpE"/>
    <property type="match status" value="1"/>
</dbReference>
<comment type="subcellular location">
    <subcellularLocation>
        <location evidence="1">Cytoplasm</location>
    </subcellularLocation>
</comment>
<dbReference type="AlphaFoldDB" id="A0A644ZAC2"/>
<sequence length="239" mass="26131">MTDPENVNGEEERPEGLHISDKRRFDPETYERRVPGTPTADQAAAGPGPSGDTGAEPADRAEPTGQVEDADETEEGEVPGEFVVPDDVSELVEDARVVELESQVRERTEDLQRLQAEYVNYKRRVDRDRDVARQTGIESVMNDLLAVLDDLRSARSHEDLTGGFKAVAEEIEKVAAKHGLEAYGVEGEAFDPQIHEALMHQPAPEGTEVDGPTVVAVLQPGYRIGERILRPARVAVTGA</sequence>
<protein>
    <submittedName>
        <fullName evidence="9">Protein GrpE</fullName>
    </submittedName>
</protein>
<feature type="coiled-coil region" evidence="7">
    <location>
        <begin position="97"/>
        <end position="131"/>
    </location>
</feature>
<evidence type="ECO:0000256" key="7">
    <source>
        <dbReference type="SAM" id="Coils"/>
    </source>
</evidence>
<evidence type="ECO:0000256" key="6">
    <source>
        <dbReference type="ARBA" id="ARBA00023186"/>
    </source>
</evidence>
<accession>A0A644ZAC2</accession>
<evidence type="ECO:0000256" key="4">
    <source>
        <dbReference type="ARBA" id="ARBA00022490"/>
    </source>
</evidence>
<comment type="subunit">
    <text evidence="3">Homodimer.</text>
</comment>
<evidence type="ECO:0000256" key="1">
    <source>
        <dbReference type="ARBA" id="ARBA00004496"/>
    </source>
</evidence>
<evidence type="ECO:0000256" key="2">
    <source>
        <dbReference type="ARBA" id="ARBA00009054"/>
    </source>
</evidence>
<evidence type="ECO:0000256" key="8">
    <source>
        <dbReference type="SAM" id="MobiDB-lite"/>
    </source>
</evidence>
<name>A0A644ZAC2_9ZZZZ</name>
<keyword evidence="5" id="KW-0346">Stress response</keyword>
<dbReference type="FunFam" id="2.30.22.10:FF:000001">
    <property type="entry name" value="Protein GrpE"/>
    <property type="match status" value="1"/>
</dbReference>
<dbReference type="GO" id="GO:0006457">
    <property type="term" value="P:protein folding"/>
    <property type="evidence" value="ECO:0007669"/>
    <property type="project" value="InterPro"/>
</dbReference>
<proteinExistence type="inferred from homology"/>
<dbReference type="InterPro" id="IPR013805">
    <property type="entry name" value="GrpE_CC"/>
</dbReference>
<gene>
    <name evidence="9" type="primary">grpE_26</name>
    <name evidence="9" type="ORF">SDC9_84474</name>
</gene>
<evidence type="ECO:0000256" key="5">
    <source>
        <dbReference type="ARBA" id="ARBA00023016"/>
    </source>
</evidence>
<dbReference type="GO" id="GO:0051087">
    <property type="term" value="F:protein-folding chaperone binding"/>
    <property type="evidence" value="ECO:0007669"/>
    <property type="project" value="InterPro"/>
</dbReference>
<comment type="caution">
    <text evidence="9">The sequence shown here is derived from an EMBL/GenBank/DDBJ whole genome shotgun (WGS) entry which is preliminary data.</text>
</comment>
<dbReference type="PRINTS" id="PR00773">
    <property type="entry name" value="GRPEPROTEIN"/>
</dbReference>
<organism evidence="9">
    <name type="scientific">bioreactor metagenome</name>
    <dbReference type="NCBI Taxonomy" id="1076179"/>
    <lineage>
        <taxon>unclassified sequences</taxon>
        <taxon>metagenomes</taxon>
        <taxon>ecological metagenomes</taxon>
    </lineage>
</organism>
<dbReference type="Gene3D" id="3.90.20.20">
    <property type="match status" value="1"/>
</dbReference>